<feature type="transmembrane region" description="Helical" evidence="1">
    <location>
        <begin position="20"/>
        <end position="39"/>
    </location>
</feature>
<reference evidence="4" key="1">
    <citation type="journal article" date="2019" name="Int. J. Syst. Evol. Microbiol.">
        <title>The Global Catalogue of Microorganisms (GCM) 10K type strain sequencing project: providing services to taxonomists for standard genome sequencing and annotation.</title>
        <authorList>
            <consortium name="The Broad Institute Genomics Platform"/>
            <consortium name="The Broad Institute Genome Sequencing Center for Infectious Disease"/>
            <person name="Wu L."/>
            <person name="Ma J."/>
        </authorList>
    </citation>
    <scope>NUCLEOTIDE SEQUENCE [LARGE SCALE GENOMIC DNA]</scope>
    <source>
        <strain evidence="4">CCUG 59778</strain>
    </source>
</reference>
<evidence type="ECO:0000313" key="4">
    <source>
        <dbReference type="Proteomes" id="UP001596157"/>
    </source>
</evidence>
<keyword evidence="1" id="KW-0812">Transmembrane</keyword>
<dbReference type="EMBL" id="JBHSKF010000001">
    <property type="protein sequence ID" value="MFC5285658.1"/>
    <property type="molecule type" value="Genomic_DNA"/>
</dbReference>
<dbReference type="Pfam" id="PF06724">
    <property type="entry name" value="DUF1206"/>
    <property type="match status" value="3"/>
</dbReference>
<dbReference type="InterPro" id="IPR009597">
    <property type="entry name" value="DUF1206"/>
</dbReference>
<evidence type="ECO:0000313" key="3">
    <source>
        <dbReference type="EMBL" id="MFC5285658.1"/>
    </source>
</evidence>
<feature type="transmembrane region" description="Helical" evidence="1">
    <location>
        <begin position="195"/>
        <end position="217"/>
    </location>
</feature>
<name>A0ABW0EH76_9PSEU</name>
<feature type="domain" description="DUF1206" evidence="2">
    <location>
        <begin position="18"/>
        <end position="83"/>
    </location>
</feature>
<protein>
    <submittedName>
        <fullName evidence="3">DUF1206 domain-containing protein</fullName>
    </submittedName>
</protein>
<sequence length="265" mass="27181">MVVDAERVARPVQKFGKAGMVAYGAVYVVLAWLALQVVLGGRKENTDQNGALAEIAAGPGVAVLWVLGIGLFAFALWQAMETAVGYTWVHKKSKRLRKRVSSGIRAGTGVVLGLAAVRIASGGGAGDSDKKQQEMTATVMDWPGGQFIVGLVALVVIIVGVSGIVTGVRGSFMDDLNAADLPAGSRKWVERIGKVGHIAKGISIAAIGGLIGAAALTRDPGEAGGLDAALRTLAGQPFGMVLLGAMAVGFAAFGVYCFAAARAHR</sequence>
<feature type="transmembrane region" description="Helical" evidence="1">
    <location>
        <begin position="59"/>
        <end position="79"/>
    </location>
</feature>
<feature type="transmembrane region" description="Helical" evidence="1">
    <location>
        <begin position="237"/>
        <end position="259"/>
    </location>
</feature>
<feature type="transmembrane region" description="Helical" evidence="1">
    <location>
        <begin position="100"/>
        <end position="120"/>
    </location>
</feature>
<dbReference type="Proteomes" id="UP001596157">
    <property type="component" value="Unassembled WGS sequence"/>
</dbReference>
<evidence type="ECO:0000259" key="2">
    <source>
        <dbReference type="Pfam" id="PF06724"/>
    </source>
</evidence>
<feature type="domain" description="DUF1206" evidence="2">
    <location>
        <begin position="195"/>
        <end position="262"/>
    </location>
</feature>
<feature type="domain" description="DUF1206" evidence="2">
    <location>
        <begin position="104"/>
        <end position="169"/>
    </location>
</feature>
<gene>
    <name evidence="3" type="ORF">ACFPM7_01215</name>
</gene>
<proteinExistence type="predicted"/>
<keyword evidence="4" id="KW-1185">Reference proteome</keyword>
<accession>A0ABW0EH76</accession>
<comment type="caution">
    <text evidence="3">The sequence shown here is derived from an EMBL/GenBank/DDBJ whole genome shotgun (WGS) entry which is preliminary data.</text>
</comment>
<dbReference type="RefSeq" id="WP_378242793.1">
    <property type="nucleotide sequence ID" value="NZ_JBHSKF010000001.1"/>
</dbReference>
<keyword evidence="1" id="KW-0472">Membrane</keyword>
<organism evidence="3 4">
    <name type="scientific">Actinokineospora guangxiensis</name>
    <dbReference type="NCBI Taxonomy" id="1490288"/>
    <lineage>
        <taxon>Bacteria</taxon>
        <taxon>Bacillati</taxon>
        <taxon>Actinomycetota</taxon>
        <taxon>Actinomycetes</taxon>
        <taxon>Pseudonocardiales</taxon>
        <taxon>Pseudonocardiaceae</taxon>
        <taxon>Actinokineospora</taxon>
    </lineage>
</organism>
<keyword evidence="1" id="KW-1133">Transmembrane helix</keyword>
<feature type="transmembrane region" description="Helical" evidence="1">
    <location>
        <begin position="147"/>
        <end position="168"/>
    </location>
</feature>
<evidence type="ECO:0000256" key="1">
    <source>
        <dbReference type="SAM" id="Phobius"/>
    </source>
</evidence>